<reference evidence="1 2" key="1">
    <citation type="journal article" date="2018" name="Nat. Biotechnol.">
        <title>A standardized bacterial taxonomy based on genome phylogeny substantially revises the tree of life.</title>
        <authorList>
            <person name="Parks D.H."/>
            <person name="Chuvochina M."/>
            <person name="Waite D.W."/>
            <person name="Rinke C."/>
            <person name="Skarshewski A."/>
            <person name="Chaumeil P.A."/>
            <person name="Hugenholtz P."/>
        </authorList>
    </citation>
    <scope>NUCLEOTIDE SEQUENCE [LARGE SCALE GENOMIC DNA]</scope>
    <source>
        <strain evidence="1">UBA9881</strain>
    </source>
</reference>
<organism evidence="1 2">
    <name type="scientific">Thalassospira lucentensis</name>
    <dbReference type="NCBI Taxonomy" id="168935"/>
    <lineage>
        <taxon>Bacteria</taxon>
        <taxon>Pseudomonadati</taxon>
        <taxon>Pseudomonadota</taxon>
        <taxon>Alphaproteobacteria</taxon>
        <taxon>Rhodospirillales</taxon>
        <taxon>Thalassospiraceae</taxon>
        <taxon>Thalassospira</taxon>
    </lineage>
</organism>
<dbReference type="InterPro" id="IPR006311">
    <property type="entry name" value="TAT_signal"/>
</dbReference>
<dbReference type="EMBL" id="DPOP01000072">
    <property type="protein sequence ID" value="HCW67220.1"/>
    <property type="molecule type" value="Genomic_DNA"/>
</dbReference>
<evidence type="ECO:0000313" key="1">
    <source>
        <dbReference type="EMBL" id="HCW67220.1"/>
    </source>
</evidence>
<sequence>MKRRQFLKGASVGVGAVAASVAAPAVVSAQESLNWRMVMPWP</sequence>
<proteinExistence type="predicted"/>
<dbReference type="NCBIfam" id="TIGR01409">
    <property type="entry name" value="TAT_signal_seq"/>
    <property type="match status" value="1"/>
</dbReference>
<protein>
    <submittedName>
        <fullName evidence="1">ABC transporter substrate-binding protein</fullName>
    </submittedName>
</protein>
<name>A0A3D5N806_9PROT</name>
<dbReference type="RefSeq" id="WP_277277195.1">
    <property type="nucleotide sequence ID" value="NZ_DPOP01000072.1"/>
</dbReference>
<dbReference type="PROSITE" id="PS51318">
    <property type="entry name" value="TAT"/>
    <property type="match status" value="1"/>
</dbReference>
<dbReference type="AlphaFoldDB" id="A0A3D5N806"/>
<dbReference type="Proteomes" id="UP000264179">
    <property type="component" value="Unassembled WGS sequence"/>
</dbReference>
<accession>A0A3D5N806</accession>
<evidence type="ECO:0000313" key="2">
    <source>
        <dbReference type="Proteomes" id="UP000264179"/>
    </source>
</evidence>
<gene>
    <name evidence="1" type="ORF">DHR80_08410</name>
</gene>
<dbReference type="InterPro" id="IPR019546">
    <property type="entry name" value="TAT_signal_bac_arc"/>
</dbReference>
<feature type="non-terminal residue" evidence="1">
    <location>
        <position position="42"/>
    </location>
</feature>
<comment type="caution">
    <text evidence="1">The sequence shown here is derived from an EMBL/GenBank/DDBJ whole genome shotgun (WGS) entry which is preliminary data.</text>
</comment>